<feature type="compositionally biased region" description="Polar residues" evidence="1">
    <location>
        <begin position="46"/>
        <end position="55"/>
    </location>
</feature>
<proteinExistence type="predicted"/>
<evidence type="ECO:0000313" key="3">
    <source>
        <dbReference type="EMBL" id="ORX77669.1"/>
    </source>
</evidence>
<reference evidence="3 4" key="1">
    <citation type="submission" date="2016-08" db="EMBL/GenBank/DDBJ databases">
        <title>A Parts List for Fungal Cellulosomes Revealed by Comparative Genomics.</title>
        <authorList>
            <consortium name="DOE Joint Genome Institute"/>
            <person name="Haitjema C.H."/>
            <person name="Gilmore S.P."/>
            <person name="Henske J.K."/>
            <person name="Solomon K.V."/>
            <person name="De Groot R."/>
            <person name="Kuo A."/>
            <person name="Mondo S.J."/>
            <person name="Salamov A.A."/>
            <person name="Labutti K."/>
            <person name="Zhao Z."/>
            <person name="Chiniquy J."/>
            <person name="Barry K."/>
            <person name="Brewer H.M."/>
            <person name="Purvine S.O."/>
            <person name="Wright A.T."/>
            <person name="Boxma B."/>
            <person name="Van Alen T."/>
            <person name="Hackstein J.H."/>
            <person name="Baker S.E."/>
            <person name="Grigoriev I.V."/>
            <person name="O'Malley M.A."/>
        </authorList>
    </citation>
    <scope>NUCLEOTIDE SEQUENCE [LARGE SCALE GENOMIC DNA]</scope>
    <source>
        <strain evidence="3 4">S4</strain>
    </source>
</reference>
<dbReference type="EMBL" id="MCFG01000239">
    <property type="protein sequence ID" value="ORX77669.1"/>
    <property type="molecule type" value="Genomic_DNA"/>
</dbReference>
<feature type="region of interest" description="Disordered" evidence="1">
    <location>
        <begin position="26"/>
        <end position="55"/>
    </location>
</feature>
<keyword evidence="4" id="KW-1185">Reference proteome</keyword>
<feature type="transmembrane region" description="Helical" evidence="2">
    <location>
        <begin position="292"/>
        <end position="311"/>
    </location>
</feature>
<accession>A0A1Y1WVT3</accession>
<reference evidence="3 4" key="2">
    <citation type="submission" date="2016-08" db="EMBL/GenBank/DDBJ databases">
        <title>Pervasive Adenine N6-methylation of Active Genes in Fungi.</title>
        <authorList>
            <consortium name="DOE Joint Genome Institute"/>
            <person name="Mondo S.J."/>
            <person name="Dannebaum R.O."/>
            <person name="Kuo R.C."/>
            <person name="Labutti K."/>
            <person name="Haridas S."/>
            <person name="Kuo A."/>
            <person name="Salamov A."/>
            <person name="Ahrendt S.R."/>
            <person name="Lipzen A."/>
            <person name="Sullivan W."/>
            <person name="Andreopoulos W.B."/>
            <person name="Clum A."/>
            <person name="Lindquist E."/>
            <person name="Daum C."/>
            <person name="Ramamoorthy G.K."/>
            <person name="Gryganskyi A."/>
            <person name="Culley D."/>
            <person name="Magnuson J.K."/>
            <person name="James T.Y."/>
            <person name="O'Malley M.A."/>
            <person name="Stajich J.E."/>
            <person name="Spatafora J.W."/>
            <person name="Visel A."/>
            <person name="Grigoriev I.V."/>
        </authorList>
    </citation>
    <scope>NUCLEOTIDE SEQUENCE [LARGE SCALE GENOMIC DNA]</scope>
    <source>
        <strain evidence="3 4">S4</strain>
    </source>
</reference>
<organism evidence="3 4">
    <name type="scientific">Anaeromyces robustus</name>
    <dbReference type="NCBI Taxonomy" id="1754192"/>
    <lineage>
        <taxon>Eukaryota</taxon>
        <taxon>Fungi</taxon>
        <taxon>Fungi incertae sedis</taxon>
        <taxon>Chytridiomycota</taxon>
        <taxon>Chytridiomycota incertae sedis</taxon>
        <taxon>Neocallimastigomycetes</taxon>
        <taxon>Neocallimastigales</taxon>
        <taxon>Neocallimastigaceae</taxon>
        <taxon>Anaeromyces</taxon>
    </lineage>
</organism>
<dbReference type="AlphaFoldDB" id="A0A1Y1WVT3"/>
<keyword evidence="2" id="KW-1133">Transmembrane helix</keyword>
<keyword evidence="2" id="KW-0472">Membrane</keyword>
<feature type="transmembrane region" description="Helical" evidence="2">
    <location>
        <begin position="358"/>
        <end position="377"/>
    </location>
</feature>
<feature type="transmembrane region" description="Helical" evidence="2">
    <location>
        <begin position="258"/>
        <end position="280"/>
    </location>
</feature>
<evidence type="ECO:0000313" key="4">
    <source>
        <dbReference type="Proteomes" id="UP000193944"/>
    </source>
</evidence>
<feature type="transmembrane region" description="Helical" evidence="2">
    <location>
        <begin position="229"/>
        <end position="252"/>
    </location>
</feature>
<comment type="caution">
    <text evidence="3">The sequence shown here is derived from an EMBL/GenBank/DDBJ whole genome shotgun (WGS) entry which is preliminary data.</text>
</comment>
<evidence type="ECO:0000256" key="1">
    <source>
        <dbReference type="SAM" id="MobiDB-lite"/>
    </source>
</evidence>
<dbReference type="Proteomes" id="UP000193944">
    <property type="component" value="Unassembled WGS sequence"/>
</dbReference>
<gene>
    <name evidence="3" type="ORF">BCR32DRAFT_295491</name>
</gene>
<feature type="compositionally biased region" description="Low complexity" evidence="1">
    <location>
        <begin position="26"/>
        <end position="45"/>
    </location>
</feature>
<sequence length="403" mass="46447">MDYYNNDKVTNRNSLSLDRLPLNENSYSPDYSHSQSSDISLNSSSPTVSATSRTSLNPSNLAVLSANRSSLTQNTIRMNILNSDNLQIGSNIFNINNNGLQVNSTENRNSMDILESPTTSFSSLSIGSPEINHSSISMERLRGSRLPVIPEDPVNDNSTNNSMDIENSRLEIPRTNRYSVNPRLSVHIPNSDSIEINNEVLYRKNETQRFFPKFGPCLGCFSFSSHTSFIISTLLIIILTTLELLLCLYYIIYDHNYYYIYIAIAVFIAVISNILLLIGVKKKNRILIRQFMIVYFLYIAVATLGTIRLIGRMYLYNNNDEFHKNQNEEFKLSAKENSNSHYKDYTDEEIKSYYQNQYFIRILLSVLLLIIVVYYYMINCSYIETIEEDIKKENIQKFEEAIY</sequence>
<protein>
    <submittedName>
        <fullName evidence="3">Uncharacterized protein</fullName>
    </submittedName>
</protein>
<name>A0A1Y1WVT3_9FUNG</name>
<keyword evidence="2" id="KW-0812">Transmembrane</keyword>
<evidence type="ECO:0000256" key="2">
    <source>
        <dbReference type="SAM" id="Phobius"/>
    </source>
</evidence>